<name>A0A445AMM6_ARAHY</name>
<keyword evidence="3" id="KW-1185">Reference proteome</keyword>
<dbReference type="Pfam" id="PF06910">
    <property type="entry name" value="MEA1"/>
    <property type="match status" value="1"/>
</dbReference>
<dbReference type="Gramene" id="arahy.Tifrunner.gnm2.ann2.Ah11g038300.1">
    <property type="protein sequence ID" value="arahy.Tifrunner.gnm2.ann2.Ah11g038300.1-CDS"/>
    <property type="gene ID" value="arahy.Tifrunner.gnm2.ann2.Ah11g038300"/>
</dbReference>
<protein>
    <submittedName>
        <fullName evidence="2">Uncharacterized protein</fullName>
    </submittedName>
</protein>
<feature type="compositionally biased region" description="Acidic residues" evidence="1">
    <location>
        <begin position="68"/>
        <end position="77"/>
    </location>
</feature>
<comment type="caution">
    <text evidence="2">The sequence shown here is derived from an EMBL/GenBank/DDBJ whole genome shotgun (WGS) entry which is preliminary data.</text>
</comment>
<evidence type="ECO:0000313" key="3">
    <source>
        <dbReference type="Proteomes" id="UP000289738"/>
    </source>
</evidence>
<feature type="region of interest" description="Disordered" evidence="1">
    <location>
        <begin position="1"/>
        <end position="102"/>
    </location>
</feature>
<dbReference type="OrthoDB" id="1933769at2759"/>
<dbReference type="PANTHER" id="PTHR37175">
    <property type="entry name" value="BNAA08G28800D PROTEIN"/>
    <property type="match status" value="1"/>
</dbReference>
<feature type="compositionally biased region" description="Basic and acidic residues" evidence="1">
    <location>
        <begin position="78"/>
        <end position="96"/>
    </location>
</feature>
<feature type="compositionally biased region" description="Polar residues" evidence="1">
    <location>
        <begin position="1"/>
        <end position="23"/>
    </location>
</feature>
<sequence>MNATINNFNQENGHGSDSDTNSGDEAAAAEYYQPISGVDDGSGESDGENGINGVAENGISSLDQNDVVYEEEEEEEEERNRREEIRRAFSEDENRRNAPLSEENATRVMEAMRGVSFGGVAPDWADRVPEDRWIDQLRRLRLSPNT</sequence>
<dbReference type="EMBL" id="SDMP01000011">
    <property type="protein sequence ID" value="RYR27679.1"/>
    <property type="molecule type" value="Genomic_DNA"/>
</dbReference>
<evidence type="ECO:0000256" key="1">
    <source>
        <dbReference type="SAM" id="MobiDB-lite"/>
    </source>
</evidence>
<accession>A0A445AMM6</accession>
<dbReference type="STRING" id="3818.A0A445AMM6"/>
<evidence type="ECO:0000313" key="2">
    <source>
        <dbReference type="EMBL" id="RYR27679.1"/>
    </source>
</evidence>
<dbReference type="PANTHER" id="PTHR37175:SF1">
    <property type="entry name" value="CONSTANS-LIKE PROTEIN-RELATED"/>
    <property type="match status" value="1"/>
</dbReference>
<dbReference type="AlphaFoldDB" id="A0A445AMM6"/>
<reference evidence="2 3" key="1">
    <citation type="submission" date="2019-01" db="EMBL/GenBank/DDBJ databases">
        <title>Sequencing of cultivated peanut Arachis hypogaea provides insights into genome evolution and oil improvement.</title>
        <authorList>
            <person name="Chen X."/>
        </authorList>
    </citation>
    <scope>NUCLEOTIDE SEQUENCE [LARGE SCALE GENOMIC DNA]</scope>
    <source>
        <strain evidence="3">cv. Fuhuasheng</strain>
        <tissue evidence="2">Leaves</tissue>
    </source>
</reference>
<gene>
    <name evidence="2" type="ORF">Ahy_B01g051707</name>
</gene>
<proteinExistence type="predicted"/>
<dbReference type="Proteomes" id="UP000289738">
    <property type="component" value="Chromosome B01"/>
</dbReference>
<organism evidence="2 3">
    <name type="scientific">Arachis hypogaea</name>
    <name type="common">Peanut</name>
    <dbReference type="NCBI Taxonomy" id="3818"/>
    <lineage>
        <taxon>Eukaryota</taxon>
        <taxon>Viridiplantae</taxon>
        <taxon>Streptophyta</taxon>
        <taxon>Embryophyta</taxon>
        <taxon>Tracheophyta</taxon>
        <taxon>Spermatophyta</taxon>
        <taxon>Magnoliopsida</taxon>
        <taxon>eudicotyledons</taxon>
        <taxon>Gunneridae</taxon>
        <taxon>Pentapetalae</taxon>
        <taxon>rosids</taxon>
        <taxon>fabids</taxon>
        <taxon>Fabales</taxon>
        <taxon>Fabaceae</taxon>
        <taxon>Papilionoideae</taxon>
        <taxon>50 kb inversion clade</taxon>
        <taxon>dalbergioids sensu lato</taxon>
        <taxon>Dalbergieae</taxon>
        <taxon>Pterocarpus clade</taxon>
        <taxon>Arachis</taxon>
    </lineage>
</organism>